<reference evidence="1" key="1">
    <citation type="submission" date="2014-09" db="EMBL/GenBank/DDBJ databases">
        <authorList>
            <person name="Magalhaes I.L.F."/>
            <person name="Oliveira U."/>
            <person name="Santos F.R."/>
            <person name="Vidigal T.H.D.A."/>
            <person name="Brescovit A.D."/>
            <person name="Santos A.J."/>
        </authorList>
    </citation>
    <scope>NUCLEOTIDE SEQUENCE</scope>
    <source>
        <tissue evidence="1">Shoot tissue taken approximately 20 cm above the soil surface</tissue>
    </source>
</reference>
<reference evidence="1" key="2">
    <citation type="journal article" date="2015" name="Data Brief">
        <title>Shoot transcriptome of the giant reed, Arundo donax.</title>
        <authorList>
            <person name="Barrero R.A."/>
            <person name="Guerrero F.D."/>
            <person name="Moolhuijzen P."/>
            <person name="Goolsby J.A."/>
            <person name="Tidwell J."/>
            <person name="Bellgard S.E."/>
            <person name="Bellgard M.I."/>
        </authorList>
    </citation>
    <scope>NUCLEOTIDE SEQUENCE</scope>
    <source>
        <tissue evidence="1">Shoot tissue taken approximately 20 cm above the soil surface</tissue>
    </source>
</reference>
<dbReference type="AlphaFoldDB" id="A0A0A9F1S9"/>
<evidence type="ECO:0000313" key="1">
    <source>
        <dbReference type="EMBL" id="JAE06990.1"/>
    </source>
</evidence>
<protein>
    <submittedName>
        <fullName evidence="1">Uncharacterized protein</fullName>
    </submittedName>
</protein>
<organism evidence="1">
    <name type="scientific">Arundo donax</name>
    <name type="common">Giant reed</name>
    <name type="synonym">Donax arundinaceus</name>
    <dbReference type="NCBI Taxonomy" id="35708"/>
    <lineage>
        <taxon>Eukaryota</taxon>
        <taxon>Viridiplantae</taxon>
        <taxon>Streptophyta</taxon>
        <taxon>Embryophyta</taxon>
        <taxon>Tracheophyta</taxon>
        <taxon>Spermatophyta</taxon>
        <taxon>Magnoliopsida</taxon>
        <taxon>Liliopsida</taxon>
        <taxon>Poales</taxon>
        <taxon>Poaceae</taxon>
        <taxon>PACMAD clade</taxon>
        <taxon>Arundinoideae</taxon>
        <taxon>Arundineae</taxon>
        <taxon>Arundo</taxon>
    </lineage>
</organism>
<proteinExistence type="predicted"/>
<name>A0A0A9F1S9_ARUDO</name>
<sequence length="42" mass="4744">MTIQVIKCISLLYLATNSTYKIYKVDFNASVLVPQGSNQYSK</sequence>
<accession>A0A0A9F1S9</accession>
<dbReference type="EMBL" id="GBRH01190906">
    <property type="protein sequence ID" value="JAE06990.1"/>
    <property type="molecule type" value="Transcribed_RNA"/>
</dbReference>